<evidence type="ECO:0008006" key="8">
    <source>
        <dbReference type="Google" id="ProtNLM"/>
    </source>
</evidence>
<dbReference type="InterPro" id="IPR002153">
    <property type="entry name" value="TRPC_channel"/>
</dbReference>
<dbReference type="PANTHER" id="PTHR10117">
    <property type="entry name" value="TRANSIENT RECEPTOR POTENTIAL CHANNEL"/>
    <property type="match status" value="1"/>
</dbReference>
<dbReference type="AlphaFoldDB" id="A0A1S8WX29"/>
<feature type="non-terminal residue" evidence="6">
    <location>
        <position position="213"/>
    </location>
</feature>
<proteinExistence type="predicted"/>
<evidence type="ECO:0000256" key="1">
    <source>
        <dbReference type="ARBA" id="ARBA00022448"/>
    </source>
</evidence>
<name>A0A1S8WX29_OPIVI</name>
<organism evidence="6 7">
    <name type="scientific">Opisthorchis viverrini</name>
    <name type="common">Southeast Asian liver fluke</name>
    <dbReference type="NCBI Taxonomy" id="6198"/>
    <lineage>
        <taxon>Eukaryota</taxon>
        <taxon>Metazoa</taxon>
        <taxon>Spiralia</taxon>
        <taxon>Lophotrochozoa</taxon>
        <taxon>Platyhelminthes</taxon>
        <taxon>Trematoda</taxon>
        <taxon>Digenea</taxon>
        <taxon>Opisthorchiida</taxon>
        <taxon>Opisthorchiata</taxon>
        <taxon>Opisthorchiidae</taxon>
        <taxon>Opisthorchis</taxon>
    </lineage>
</organism>
<evidence type="ECO:0000256" key="4">
    <source>
        <dbReference type="SAM" id="MobiDB-lite"/>
    </source>
</evidence>
<keyword evidence="3" id="KW-0407">Ion channel</keyword>
<evidence type="ECO:0000313" key="6">
    <source>
        <dbReference type="EMBL" id="OON18783.1"/>
    </source>
</evidence>
<accession>A0A1S8WX29</accession>
<feature type="transmembrane region" description="Helical" evidence="5">
    <location>
        <begin position="70"/>
        <end position="91"/>
    </location>
</feature>
<dbReference type="GO" id="GO:0015279">
    <property type="term" value="F:store-operated calcium channel activity"/>
    <property type="evidence" value="ECO:0007669"/>
    <property type="project" value="TreeGrafter"/>
</dbReference>
<dbReference type="PANTHER" id="PTHR10117:SF80">
    <property type="entry name" value="TRANSIENT-RECEPTOR-POTENTIAL-LIKE PROTEIN"/>
    <property type="match status" value="1"/>
</dbReference>
<keyword evidence="5" id="KW-0472">Membrane</keyword>
<dbReference type="PRINTS" id="PR01097">
    <property type="entry name" value="TRNSRECEPTRP"/>
</dbReference>
<dbReference type="GO" id="GO:0034703">
    <property type="term" value="C:cation channel complex"/>
    <property type="evidence" value="ECO:0007669"/>
    <property type="project" value="TreeGrafter"/>
</dbReference>
<dbReference type="GO" id="GO:0007338">
    <property type="term" value="P:single fertilization"/>
    <property type="evidence" value="ECO:0007669"/>
    <property type="project" value="TreeGrafter"/>
</dbReference>
<sequence>LKHHRYQYRVSGVCLSTVYAISLVRSYRTLFWNLFGNSQPDHFKVRILNETTGKREDLPSARSTVIVGEILLLIYHAMAIIVLINMLIAMMSNSFQTIQNHADTEWKFARSKLWVGYFDEGSTLPPPLNTIISPKSIFRAFAGVYHLFRYCFKQCSLGWRQSGPERHHVSVAWNDCDKRPCDSDLGKVWSSSGPSQTSEYHEGATNMDAHVLR</sequence>
<reference evidence="6 7" key="1">
    <citation type="submission" date="2015-03" db="EMBL/GenBank/DDBJ databases">
        <title>Draft genome of the nematode, Opisthorchis viverrini.</title>
        <authorList>
            <person name="Mitreva M."/>
        </authorList>
    </citation>
    <scope>NUCLEOTIDE SEQUENCE [LARGE SCALE GENOMIC DNA]</scope>
    <source>
        <strain evidence="6">Khon Kaen</strain>
    </source>
</reference>
<dbReference type="GO" id="GO:0070679">
    <property type="term" value="F:inositol 1,4,5 trisphosphate binding"/>
    <property type="evidence" value="ECO:0007669"/>
    <property type="project" value="TreeGrafter"/>
</dbReference>
<dbReference type="Proteomes" id="UP000243686">
    <property type="component" value="Unassembled WGS sequence"/>
</dbReference>
<evidence type="ECO:0000313" key="7">
    <source>
        <dbReference type="Proteomes" id="UP000243686"/>
    </source>
</evidence>
<evidence type="ECO:0000256" key="3">
    <source>
        <dbReference type="ARBA" id="ARBA00023303"/>
    </source>
</evidence>
<evidence type="ECO:0000256" key="5">
    <source>
        <dbReference type="SAM" id="Phobius"/>
    </source>
</evidence>
<evidence type="ECO:0000256" key="2">
    <source>
        <dbReference type="ARBA" id="ARBA00023065"/>
    </source>
</evidence>
<keyword evidence="2" id="KW-0406">Ion transport</keyword>
<keyword evidence="5" id="KW-0812">Transmembrane</keyword>
<dbReference type="EMBL" id="KV893852">
    <property type="protein sequence ID" value="OON18783.1"/>
    <property type="molecule type" value="Genomic_DNA"/>
</dbReference>
<feature type="region of interest" description="Disordered" evidence="4">
    <location>
        <begin position="188"/>
        <end position="213"/>
    </location>
</feature>
<keyword evidence="5" id="KW-1133">Transmembrane helix</keyword>
<feature type="compositionally biased region" description="Polar residues" evidence="4">
    <location>
        <begin position="189"/>
        <end position="198"/>
    </location>
</feature>
<protein>
    <recommendedName>
        <fullName evidence="8">Ion transport domain-containing protein</fullName>
    </recommendedName>
</protein>
<keyword evidence="1" id="KW-0813">Transport</keyword>
<keyword evidence="7" id="KW-1185">Reference proteome</keyword>
<dbReference type="GO" id="GO:0005886">
    <property type="term" value="C:plasma membrane"/>
    <property type="evidence" value="ECO:0007669"/>
    <property type="project" value="TreeGrafter"/>
</dbReference>
<gene>
    <name evidence="6" type="ORF">X801_05359</name>
</gene>
<feature type="non-terminal residue" evidence="6">
    <location>
        <position position="1"/>
    </location>
</feature>
<dbReference type="GO" id="GO:0051480">
    <property type="term" value="P:regulation of cytosolic calcium ion concentration"/>
    <property type="evidence" value="ECO:0007669"/>
    <property type="project" value="TreeGrafter"/>
</dbReference>